<comment type="caution">
    <text evidence="2">The sequence shown here is derived from an EMBL/GenBank/DDBJ whole genome shotgun (WGS) entry which is preliminary data.</text>
</comment>
<dbReference type="RefSeq" id="WP_276730917.1">
    <property type="nucleotide sequence ID" value="NZ_JAFKMR010000021.1"/>
</dbReference>
<evidence type="ECO:0000256" key="1">
    <source>
        <dbReference type="SAM" id="MobiDB-lite"/>
    </source>
</evidence>
<feature type="region of interest" description="Disordered" evidence="1">
    <location>
        <begin position="1"/>
        <end position="31"/>
    </location>
</feature>
<evidence type="ECO:0000313" key="3">
    <source>
        <dbReference type="Proteomes" id="UP000664800"/>
    </source>
</evidence>
<sequence length="133" mass="14332">MSVPHGRSEGTDLPSGGNERSESGGGFSLNDSQLVVPPSFIALYLEPHRSRPSAPREVITARYEFCEDLASMLTEHAAEIKSSLHVTDDDVLSRVWRGLCTPDSGVNSAEAQWVVNRLAELLGWPLPGEMGAG</sequence>
<accession>A0A8I1SUQ0</accession>
<gene>
    <name evidence="2" type="ORF">J0I24_11135</name>
</gene>
<feature type="compositionally biased region" description="Basic and acidic residues" evidence="1">
    <location>
        <begin position="1"/>
        <end position="10"/>
    </location>
</feature>
<organism evidence="2 3">
    <name type="scientific">Thiomonas arsenitoxydans (strain DSM 22701 / CIP 110005 / 3As)</name>
    <dbReference type="NCBI Taxonomy" id="426114"/>
    <lineage>
        <taxon>Bacteria</taxon>
        <taxon>Pseudomonadati</taxon>
        <taxon>Pseudomonadota</taxon>
        <taxon>Betaproteobacteria</taxon>
        <taxon>Burkholderiales</taxon>
        <taxon>Thiomonas</taxon>
    </lineage>
</organism>
<reference evidence="2" key="1">
    <citation type="submission" date="2021-02" db="EMBL/GenBank/DDBJ databases">
        <title>Thiocyanate and organic carbon inputs drive convergent selection for specific autotrophic Afipia and Thiobacillus strains within complex microbiomes.</title>
        <authorList>
            <person name="Huddy R.J."/>
            <person name="Sachdeva R."/>
            <person name="Kadzinga F."/>
            <person name="Kantor R.S."/>
            <person name="Harrison S.T.L."/>
            <person name="Banfield J.F."/>
        </authorList>
    </citation>
    <scope>NUCLEOTIDE SEQUENCE</scope>
    <source>
        <strain evidence="2">SCN18_13_7_16_R3_B_64_19</strain>
    </source>
</reference>
<dbReference type="Proteomes" id="UP000664800">
    <property type="component" value="Unassembled WGS sequence"/>
</dbReference>
<protein>
    <submittedName>
        <fullName evidence="2">ATPase with chaperone activity</fullName>
    </submittedName>
</protein>
<name>A0A8I1SUQ0_THIA3</name>
<dbReference type="EMBL" id="JAFKMR010000021">
    <property type="protein sequence ID" value="MBN8744845.1"/>
    <property type="molecule type" value="Genomic_DNA"/>
</dbReference>
<evidence type="ECO:0000313" key="2">
    <source>
        <dbReference type="EMBL" id="MBN8744845.1"/>
    </source>
</evidence>
<proteinExistence type="predicted"/>
<dbReference type="AlphaFoldDB" id="A0A8I1SUQ0"/>